<dbReference type="Proteomes" id="UP001156870">
    <property type="component" value="Unassembled WGS sequence"/>
</dbReference>
<accession>A0AA37T2K6</accession>
<keyword evidence="2" id="KW-1185">Reference proteome</keyword>
<sequence>MNEVTPINTGKPLIRSLMDLGSFDLPLGNGVPKHFTDKRFTPGEWVMIKGKNLGVQQITIDGRDIPVRKYFDSNPLFRIPTGLSPMKTHTLVVSNEYDKTSTQFDTHHYLVATDTDGKVTHLINTDRDEKGGINEEWVELDSDAKRPMFNLMSNDSAFLFHMDVLKRSDVRLQDGAVTYPVEIHTYHMGAPNEPAKVASFKVLVASTPIDAILSKNNILLLLGKQSVTLVDVSDPVHLKFISHTPLPENENTKTTYVDAAFLDGDRKIALLETYSNQVVLLDASNPQQLKALDTLSLLPEKSIPLSIDLEVDPNDDTQFWVLEGANFRLMGTQLSAMYKKYIKKERVEENKQVVYQLQPLSVNTNKGTSKNSPTLI</sequence>
<evidence type="ECO:0000313" key="1">
    <source>
        <dbReference type="EMBL" id="GLS25724.1"/>
    </source>
</evidence>
<dbReference type="AlphaFoldDB" id="A0AA37T2K6"/>
<protein>
    <submittedName>
        <fullName evidence="1">Uncharacterized protein</fullName>
    </submittedName>
</protein>
<comment type="caution">
    <text evidence="1">The sequence shown here is derived from an EMBL/GenBank/DDBJ whole genome shotgun (WGS) entry which is preliminary data.</text>
</comment>
<proteinExistence type="predicted"/>
<reference evidence="1 2" key="1">
    <citation type="journal article" date="2014" name="Int. J. Syst. Evol. Microbiol.">
        <title>Complete genome sequence of Corynebacterium casei LMG S-19264T (=DSM 44701T), isolated from a smear-ripened cheese.</title>
        <authorList>
            <consortium name="US DOE Joint Genome Institute (JGI-PGF)"/>
            <person name="Walter F."/>
            <person name="Albersmeier A."/>
            <person name="Kalinowski J."/>
            <person name="Ruckert C."/>
        </authorList>
    </citation>
    <scope>NUCLEOTIDE SEQUENCE [LARGE SCALE GENOMIC DNA]</scope>
    <source>
        <strain evidence="1 2">NBRC 110095</strain>
    </source>
</reference>
<gene>
    <name evidence="1" type="ORF">GCM10007877_14380</name>
</gene>
<dbReference type="EMBL" id="BSPD01000033">
    <property type="protein sequence ID" value="GLS25724.1"/>
    <property type="molecule type" value="Genomic_DNA"/>
</dbReference>
<name>A0AA37T2K6_9GAMM</name>
<organism evidence="1 2">
    <name type="scientific">Marinibactrum halimedae</name>
    <dbReference type="NCBI Taxonomy" id="1444977"/>
    <lineage>
        <taxon>Bacteria</taxon>
        <taxon>Pseudomonadati</taxon>
        <taxon>Pseudomonadota</taxon>
        <taxon>Gammaproteobacteria</taxon>
        <taxon>Cellvibrionales</taxon>
        <taxon>Cellvibrionaceae</taxon>
        <taxon>Marinibactrum</taxon>
    </lineage>
</organism>
<evidence type="ECO:0000313" key="2">
    <source>
        <dbReference type="Proteomes" id="UP001156870"/>
    </source>
</evidence>